<dbReference type="AlphaFoldDB" id="A0A9N9AID5"/>
<dbReference type="EMBL" id="CAJVPK010000601">
    <property type="protein sequence ID" value="CAG8530674.1"/>
    <property type="molecule type" value="Genomic_DNA"/>
</dbReference>
<evidence type="ECO:0000256" key="7">
    <source>
        <dbReference type="RuleBase" id="RU365024"/>
    </source>
</evidence>
<dbReference type="PANTHER" id="PTHR12586:SF1">
    <property type="entry name" value="CDP-DIACYLGLYCEROL--GLYCEROL-3-PHOSPHATE 3-PHOSPHATIDYLTRANSFERASE, MITOCHONDRIAL"/>
    <property type="match status" value="1"/>
</dbReference>
<comment type="caution">
    <text evidence="8">The sequence shown here is derived from an EMBL/GenBank/DDBJ whole genome shotgun (WGS) entry which is preliminary data.</text>
</comment>
<dbReference type="PANTHER" id="PTHR12586">
    <property type="entry name" value="CDP-DIACYLGLYCEROL--SERINE O-PHOSPHATIDYLTRANSFERASE"/>
    <property type="match status" value="1"/>
</dbReference>
<keyword evidence="1 7" id="KW-0444">Lipid biosynthesis</keyword>
<comment type="similarity">
    <text evidence="7">Belongs to the CDP-alcohol phosphatidyltransferase class-II family.</text>
</comment>
<sequence>NARLDYSSTQSRNHEYEYIMNRHSILLTLLINRREYLFHRNNLESDLSIGLEDSIESPVKNFDNKEPFHSFKQLFKLAPYFLLNGDQIRPLQEPNEFYEELKVQILSAKERIFLAALYIGANENELIETIKTAVKKSKKIKVHILLDCLRATRVVQADQSSASLLMNLVKEFPDQVTVSLYHTPDLTGILKKFLPQRYNEGIGLMHIKAFGFDNNLMLSGQDRYLLFKNASNITNYFADLLQTVSTFSYKLTTNSTNSTTTQDDKKKSYELILSQSPDPITQSDLFRKHATSLMKEFIKKWMIECELIARHQIDQIDQMNQINQMDDQKQQNNFDTIIFPVIQMGPLSIRQDETATLYILDAITKYGEKHNNDNDETKYCNVFFTSGYFNFTKKFKEKILNTAAKFRILAASPEANGFFYSKGISRYIPHAYTLIEKQFYSDILKHGKRLWYYINGQQLPNLTIIGSSNYGYRSTERDLEAQVILITNNEMLRKSTHQQQNSFTLPSSDTDLQHRLQQSHEVHGSSVVVVVGIVGRTGS</sequence>
<name>A0A9N9AID5_9GLOM</name>
<evidence type="ECO:0000256" key="6">
    <source>
        <dbReference type="ARBA" id="ARBA00023264"/>
    </source>
</evidence>
<comment type="pathway">
    <text evidence="7">Phospholipid metabolism; phosphatidylglycerol biosynthesis; phosphatidylglycerol from CDP-diacylglycerol: step 1/2.</text>
</comment>
<dbReference type="GO" id="GO:0032049">
    <property type="term" value="P:cardiolipin biosynthetic process"/>
    <property type="evidence" value="ECO:0007669"/>
    <property type="project" value="InterPro"/>
</dbReference>
<feature type="non-terminal residue" evidence="8">
    <location>
        <position position="539"/>
    </location>
</feature>
<keyword evidence="7" id="KW-0496">Mitochondrion</keyword>
<keyword evidence="7" id="KW-0067">ATP-binding</keyword>
<dbReference type="CDD" id="cd09135">
    <property type="entry name" value="PLDc_PGS1_euk_1"/>
    <property type="match status" value="1"/>
</dbReference>
<comment type="function">
    <text evidence="7">Functions in the biosynthesis of the anionic phospholipids phosphatidylglycerol and cardiolipin.</text>
</comment>
<keyword evidence="4 7" id="KW-0443">Lipid metabolism</keyword>
<evidence type="ECO:0000256" key="2">
    <source>
        <dbReference type="ARBA" id="ARBA00022679"/>
    </source>
</evidence>
<gene>
    <name evidence="8" type="ORF">DEBURN_LOCUS6123</name>
</gene>
<keyword evidence="7" id="KW-0547">Nucleotide-binding</keyword>
<accession>A0A9N9AID5</accession>
<dbReference type="OrthoDB" id="10250191at2759"/>
<proteinExistence type="inferred from homology"/>
<dbReference type="GO" id="GO:0008444">
    <property type="term" value="F:CDP-diacylglycerol-glycerol-3-phosphate 3-phosphatidyltransferase activity"/>
    <property type="evidence" value="ECO:0007669"/>
    <property type="project" value="UniProtKB-EC"/>
</dbReference>
<dbReference type="SUPFAM" id="SSF56024">
    <property type="entry name" value="Phospholipase D/nuclease"/>
    <property type="match status" value="1"/>
</dbReference>
<evidence type="ECO:0000313" key="9">
    <source>
        <dbReference type="Proteomes" id="UP000789706"/>
    </source>
</evidence>
<keyword evidence="3" id="KW-0677">Repeat</keyword>
<evidence type="ECO:0000313" key="8">
    <source>
        <dbReference type="EMBL" id="CAG8530674.1"/>
    </source>
</evidence>
<dbReference type="CDD" id="cd09137">
    <property type="entry name" value="PLDc_PGS1_euk_2"/>
    <property type="match status" value="1"/>
</dbReference>
<evidence type="ECO:0000256" key="5">
    <source>
        <dbReference type="ARBA" id="ARBA00023209"/>
    </source>
</evidence>
<comment type="subcellular location">
    <subcellularLocation>
        <location evidence="7">Mitochondrion</location>
    </subcellularLocation>
</comment>
<keyword evidence="9" id="KW-1185">Reference proteome</keyword>
<organism evidence="8 9">
    <name type="scientific">Diversispora eburnea</name>
    <dbReference type="NCBI Taxonomy" id="1213867"/>
    <lineage>
        <taxon>Eukaryota</taxon>
        <taxon>Fungi</taxon>
        <taxon>Fungi incertae sedis</taxon>
        <taxon>Mucoromycota</taxon>
        <taxon>Glomeromycotina</taxon>
        <taxon>Glomeromycetes</taxon>
        <taxon>Diversisporales</taxon>
        <taxon>Diversisporaceae</taxon>
        <taxon>Diversispora</taxon>
    </lineage>
</organism>
<evidence type="ECO:0000256" key="4">
    <source>
        <dbReference type="ARBA" id="ARBA00023098"/>
    </source>
</evidence>
<keyword evidence="2 7" id="KW-0808">Transferase</keyword>
<reference evidence="8" key="1">
    <citation type="submission" date="2021-06" db="EMBL/GenBank/DDBJ databases">
        <authorList>
            <person name="Kallberg Y."/>
            <person name="Tangrot J."/>
            <person name="Rosling A."/>
        </authorList>
    </citation>
    <scope>NUCLEOTIDE SEQUENCE</scope>
    <source>
        <strain evidence="8">AZ414A</strain>
    </source>
</reference>
<evidence type="ECO:0000256" key="3">
    <source>
        <dbReference type="ARBA" id="ARBA00022737"/>
    </source>
</evidence>
<dbReference type="InterPro" id="IPR016270">
    <property type="entry name" value="PGS1"/>
</dbReference>
<dbReference type="Gene3D" id="3.30.870.10">
    <property type="entry name" value="Endonuclease Chain A"/>
    <property type="match status" value="2"/>
</dbReference>
<keyword evidence="5 7" id="KW-0594">Phospholipid biosynthesis</keyword>
<keyword evidence="6 7" id="KW-1208">Phospholipid metabolism</keyword>
<dbReference type="GO" id="GO:0005739">
    <property type="term" value="C:mitochondrion"/>
    <property type="evidence" value="ECO:0007669"/>
    <property type="project" value="UniProtKB-SubCell"/>
</dbReference>
<dbReference type="EC" id="2.7.8.5" evidence="7"/>
<dbReference type="GO" id="GO:0005524">
    <property type="term" value="F:ATP binding"/>
    <property type="evidence" value="ECO:0007669"/>
    <property type="project" value="UniProtKB-KW"/>
</dbReference>
<protein>
    <recommendedName>
        <fullName evidence="7">CDP-diacylglycerol--glycerol-3-phosphate 3-phosphatidyltransferase</fullName>
        <ecNumber evidence="7">2.7.8.5</ecNumber>
    </recommendedName>
</protein>
<dbReference type="Proteomes" id="UP000789706">
    <property type="component" value="Unassembled WGS sequence"/>
</dbReference>
<evidence type="ECO:0000256" key="1">
    <source>
        <dbReference type="ARBA" id="ARBA00022516"/>
    </source>
</evidence>
<comment type="catalytic activity">
    <reaction evidence="7">
        <text>a CDP-1,2-diacyl-sn-glycerol + sn-glycerol 3-phosphate = a 1,2-diacyl-sn-glycero-3-phospho-(1'-sn-glycero-3'-phosphate) + CMP + H(+)</text>
        <dbReference type="Rhea" id="RHEA:12593"/>
        <dbReference type="ChEBI" id="CHEBI:15378"/>
        <dbReference type="ChEBI" id="CHEBI:57597"/>
        <dbReference type="ChEBI" id="CHEBI:58332"/>
        <dbReference type="ChEBI" id="CHEBI:60110"/>
        <dbReference type="ChEBI" id="CHEBI:60377"/>
        <dbReference type="EC" id="2.7.8.5"/>
    </reaction>
</comment>